<feature type="transmembrane region" description="Helical" evidence="5">
    <location>
        <begin position="7"/>
        <end position="29"/>
    </location>
</feature>
<reference evidence="7" key="1">
    <citation type="submission" date="2022-11" db="EMBL/GenBank/DDBJ databases">
        <title>Larsenimonas rhizosphaerae sp. nov., isolated from a tidal mudflat.</title>
        <authorList>
            <person name="Lee S.D."/>
            <person name="Kim I.S."/>
        </authorList>
    </citation>
    <scope>NUCLEOTIDE SEQUENCE</scope>
    <source>
        <strain evidence="7">GH2-1</strain>
    </source>
</reference>
<evidence type="ECO:0000256" key="2">
    <source>
        <dbReference type="ARBA" id="ARBA00022692"/>
    </source>
</evidence>
<dbReference type="PANTHER" id="PTHR36985">
    <property type="entry name" value="TRANSLOCATION AND ASSEMBLY MODULE SUBUNIT TAMB"/>
    <property type="match status" value="1"/>
</dbReference>
<evidence type="ECO:0000313" key="8">
    <source>
        <dbReference type="Proteomes" id="UP001165678"/>
    </source>
</evidence>
<comment type="subcellular location">
    <subcellularLocation>
        <location evidence="1">Membrane</location>
        <topology evidence="1">Single-pass membrane protein</topology>
    </subcellularLocation>
</comment>
<gene>
    <name evidence="7" type="ORF">OQ287_03985</name>
</gene>
<keyword evidence="3 5" id="KW-1133">Transmembrane helix</keyword>
<evidence type="ECO:0000256" key="3">
    <source>
        <dbReference type="ARBA" id="ARBA00022989"/>
    </source>
</evidence>
<comment type="caution">
    <text evidence="7">The sequence shown here is derived from an EMBL/GenBank/DDBJ whole genome shotgun (WGS) entry which is preliminary data.</text>
</comment>
<organism evidence="7 8">
    <name type="scientific">Larsenimonas rhizosphaerae</name>
    <dbReference type="NCBI Taxonomy" id="2944682"/>
    <lineage>
        <taxon>Bacteria</taxon>
        <taxon>Pseudomonadati</taxon>
        <taxon>Pseudomonadota</taxon>
        <taxon>Gammaproteobacteria</taxon>
        <taxon>Oceanospirillales</taxon>
        <taxon>Halomonadaceae</taxon>
        <taxon>Larsenimonas</taxon>
    </lineage>
</organism>
<name>A0AA41ZF38_9GAMM</name>
<dbReference type="Pfam" id="PF04357">
    <property type="entry name" value="TamB"/>
    <property type="match status" value="1"/>
</dbReference>
<dbReference type="PANTHER" id="PTHR36985:SF1">
    <property type="entry name" value="TRANSLOCATION AND ASSEMBLY MODULE SUBUNIT TAMB"/>
    <property type="match status" value="1"/>
</dbReference>
<dbReference type="GO" id="GO:0009306">
    <property type="term" value="P:protein secretion"/>
    <property type="evidence" value="ECO:0007669"/>
    <property type="project" value="InterPro"/>
</dbReference>
<evidence type="ECO:0000313" key="7">
    <source>
        <dbReference type="EMBL" id="MCX2523390.1"/>
    </source>
</evidence>
<sequence>MNVVKGIIWTLVCVVALVLMVLGIALSPWGTRQALEFARSEGWIDYQSVSGGPLDDFELKGVSLTTAGMTLDADTLVLNWASDCLLRGSLCIDSLTGQGIHIALHPVDQAQPAEEKTGSGRIATPIPVDVRHIKVDDVQVDLATGASLRWNEFNSGVAFSGHTLTLSPTTLNGLRWTAPPATELATPAARPSDTNSETLPHPLRALDQDEATQRIELPTITLPINLDAPSLTLNDLAVDTGQQVQHIDVIQIALHARDQQINLQRLHVEMPQGQMTATADVTMADNYPVDMAVQGDWHAAPFTQQKFDLSLTGSAADLMLELSAKGNVPATLDAQADLLAPRLPFSLKAHADTLSWPFGEQTPVYVLNRFDSHLQGDLDAYQLTLDGQAKGPEVDRLTLNARGNGDARHFDWSRLAVTTPDGSISSKGGVNWASGIAAQANIDLKSLDIGALAPSLSGRLQGQGNMSFHQPVPGQWTLDIPMLDIGGTLQKRPFSMKAHLDGDSNMQWNVHELSIVQGNNSLKASGTLSDRYDLDARLDAPSLDTLMPSLAGALAGNVSLKGSAETPVIDATLDGQAIQFNALSLGALSLKAHTKGKDDPALSVDMTASDLVNGAQQWRRINTTLKGRLSQHRLALEGDARDGNSIASFNVGLDGRFNQQQQRYLASVTQLATRLSADNDIALVDVLNARIDLADSAATIDPFCLSRSQGGQLCWTRKARVSAQKGDAHLALRDIPMSLLNSFLPEGWDARGTTVGDINLAWSRAGTQWKGTGHITSSLEMSGKAPDNTPWQLPKTSATIDLNATQANARVQAVLDLTQAGGLTLTANVKNPTGDRTLSGELLARQLVLAPYKPLFPQIDTLQGQLNGRVGLAGTTLSPLLNGQMVLDQLKVQGAALPVELNDARLALKLDGDRGNLDGYLTSGDATWNLKGNAGWPTTGDWKAHVELDGRNAPLLAALPQYGRLRVAPNLTVDADPANLAIAGVIRIPWARIKVDEVPPAAVSPSSDEVIITREEAARIDQKIEQGNVPDWADASTLAQSGMDIDVNVSVIIGDDVTLEAYGLSTNLNGGLKVRQQRNTLQLMGDIDLENGQFKAYGQNLIIRTGKITFNGPPAEPYLNFEAIRNPDTIEDDVTAGLRVTGSASQPNVSVFSDPDMNETTALSYLLRGRAPDDSGGGNDDALTSALIGLSLSQSGRAIGSIGESFGVQDLSLDTAGSGDDSQVVVSGYLFKDLKVSYGVGMFSSIAELTLRYKLLQNLYLEAVSGSNQALDLLYTFSLGKAKLPTRKSEDN</sequence>
<dbReference type="RefSeq" id="WP_250936813.1">
    <property type="nucleotide sequence ID" value="NZ_JAMLJK010000001.1"/>
</dbReference>
<keyword evidence="8" id="KW-1185">Reference proteome</keyword>
<dbReference type="EMBL" id="JAPIVE010000001">
    <property type="protein sequence ID" value="MCX2523390.1"/>
    <property type="molecule type" value="Genomic_DNA"/>
</dbReference>
<protein>
    <submittedName>
        <fullName evidence="7">Translocation/assembly module TamB</fullName>
    </submittedName>
</protein>
<dbReference type="Proteomes" id="UP001165678">
    <property type="component" value="Unassembled WGS sequence"/>
</dbReference>
<accession>A0AA41ZF38</accession>
<evidence type="ECO:0000256" key="1">
    <source>
        <dbReference type="ARBA" id="ARBA00004167"/>
    </source>
</evidence>
<evidence type="ECO:0000256" key="5">
    <source>
        <dbReference type="SAM" id="Phobius"/>
    </source>
</evidence>
<keyword evidence="2 5" id="KW-0812">Transmembrane</keyword>
<keyword evidence="4 5" id="KW-0472">Membrane</keyword>
<dbReference type="GO" id="GO:0097347">
    <property type="term" value="C:TAM protein secretion complex"/>
    <property type="evidence" value="ECO:0007669"/>
    <property type="project" value="TreeGrafter"/>
</dbReference>
<evidence type="ECO:0000256" key="4">
    <source>
        <dbReference type="ARBA" id="ARBA00023136"/>
    </source>
</evidence>
<dbReference type="GO" id="GO:0005886">
    <property type="term" value="C:plasma membrane"/>
    <property type="evidence" value="ECO:0007669"/>
    <property type="project" value="InterPro"/>
</dbReference>
<feature type="domain" description="Translocation and assembly module TamB C-terminal" evidence="6">
    <location>
        <begin position="924"/>
        <end position="1277"/>
    </location>
</feature>
<dbReference type="InterPro" id="IPR007452">
    <property type="entry name" value="TamB_C"/>
</dbReference>
<evidence type="ECO:0000259" key="6">
    <source>
        <dbReference type="Pfam" id="PF04357"/>
    </source>
</evidence>
<proteinExistence type="predicted"/>